<sequence>MASRLGISLLMALQLIREGLCKLSVSTMDSQRFLAREGGVIFIQMGSMRINNIMHGVAIFKMKGVQCAIWMVYIFTSIVMASLSMRNAGVTLGIIMVILPQFKAMMGVQRI</sequence>
<evidence type="ECO:0000256" key="1">
    <source>
        <dbReference type="SAM" id="Phobius"/>
    </source>
</evidence>
<organism evidence="2 3">
    <name type="scientific">Maridesulfovibrio hydrothermalis AM13 = DSM 14728</name>
    <dbReference type="NCBI Taxonomy" id="1121451"/>
    <lineage>
        <taxon>Bacteria</taxon>
        <taxon>Pseudomonadati</taxon>
        <taxon>Thermodesulfobacteriota</taxon>
        <taxon>Desulfovibrionia</taxon>
        <taxon>Desulfovibrionales</taxon>
        <taxon>Desulfovibrionaceae</taxon>
        <taxon>Maridesulfovibrio</taxon>
    </lineage>
</organism>
<protein>
    <submittedName>
        <fullName evidence="2">Uncharacterized protein</fullName>
    </submittedName>
</protein>
<dbReference type="KEGG" id="dhy:DESAM_10268"/>
<keyword evidence="1" id="KW-0812">Transmembrane</keyword>
<dbReference type="Proteomes" id="UP000010808">
    <property type="component" value="Chromosome"/>
</dbReference>
<dbReference type="AlphaFoldDB" id="L0R6C3"/>
<keyword evidence="1" id="KW-1133">Transmembrane helix</keyword>
<proteinExistence type="predicted"/>
<feature type="transmembrane region" description="Helical" evidence="1">
    <location>
        <begin position="70"/>
        <end position="99"/>
    </location>
</feature>
<accession>L0R6C3</accession>
<reference evidence="2 3" key="1">
    <citation type="submission" date="2012-10" db="EMBL/GenBank/DDBJ databases">
        <authorList>
            <person name="Genoscope - CEA"/>
        </authorList>
    </citation>
    <scope>NUCLEOTIDE SEQUENCE [LARGE SCALE GENOMIC DNA]</scope>
    <source>
        <strain evidence="3">AM13 / DSM 14728</strain>
    </source>
</reference>
<keyword evidence="1" id="KW-0472">Membrane</keyword>
<keyword evidence="3" id="KW-1185">Reference proteome</keyword>
<evidence type="ECO:0000313" key="2">
    <source>
        <dbReference type="EMBL" id="CCO22249.1"/>
    </source>
</evidence>
<evidence type="ECO:0000313" key="3">
    <source>
        <dbReference type="Proteomes" id="UP000010808"/>
    </source>
</evidence>
<name>L0R6C3_9BACT</name>
<dbReference type="HOGENOM" id="CLU_2154275_0_0_7"/>
<gene>
    <name evidence="2" type="ORF">DESAM_10268</name>
</gene>
<dbReference type="EMBL" id="FO203522">
    <property type="protein sequence ID" value="CCO22249.1"/>
    <property type="molecule type" value="Genomic_DNA"/>
</dbReference>